<dbReference type="PROSITE" id="PS50004">
    <property type="entry name" value="C2"/>
    <property type="match status" value="1"/>
</dbReference>
<proteinExistence type="predicted"/>
<reference evidence="3 4" key="1">
    <citation type="journal article" date="2023" name="Commun. Biol.">
        <title>Reorganization of the ancestral sex-determining regions during the evolution of trioecy in Pleodorina starrii.</title>
        <authorList>
            <person name="Takahashi K."/>
            <person name="Suzuki S."/>
            <person name="Kawai-Toyooka H."/>
            <person name="Yamamoto K."/>
            <person name="Hamaji T."/>
            <person name="Ootsuki R."/>
            <person name="Yamaguchi H."/>
            <person name="Kawachi M."/>
            <person name="Higashiyama T."/>
            <person name="Nozaki H."/>
        </authorList>
    </citation>
    <scope>NUCLEOTIDE SEQUENCE [LARGE SCALE GENOMIC DNA]</scope>
    <source>
        <strain evidence="3 4">NIES-4479</strain>
    </source>
</reference>
<dbReference type="InterPro" id="IPR000008">
    <property type="entry name" value="C2_dom"/>
</dbReference>
<dbReference type="InterPro" id="IPR035892">
    <property type="entry name" value="C2_domain_sf"/>
</dbReference>
<dbReference type="Gene3D" id="2.60.40.150">
    <property type="entry name" value="C2 domain"/>
    <property type="match status" value="1"/>
</dbReference>
<dbReference type="Proteomes" id="UP001165080">
    <property type="component" value="Unassembled WGS sequence"/>
</dbReference>
<evidence type="ECO:0000256" key="1">
    <source>
        <dbReference type="SAM" id="MobiDB-lite"/>
    </source>
</evidence>
<organism evidence="3 4">
    <name type="scientific">Pleodorina starrii</name>
    <dbReference type="NCBI Taxonomy" id="330485"/>
    <lineage>
        <taxon>Eukaryota</taxon>
        <taxon>Viridiplantae</taxon>
        <taxon>Chlorophyta</taxon>
        <taxon>core chlorophytes</taxon>
        <taxon>Chlorophyceae</taxon>
        <taxon>CS clade</taxon>
        <taxon>Chlamydomonadales</taxon>
        <taxon>Volvocaceae</taxon>
        <taxon>Pleodorina</taxon>
    </lineage>
</organism>
<dbReference type="EMBL" id="BRXU01000001">
    <property type="protein sequence ID" value="GLC48418.1"/>
    <property type="molecule type" value="Genomic_DNA"/>
</dbReference>
<evidence type="ECO:0000313" key="3">
    <source>
        <dbReference type="EMBL" id="GLC48418.1"/>
    </source>
</evidence>
<accession>A0A9W6EWY4</accession>
<dbReference type="SUPFAM" id="SSF49562">
    <property type="entry name" value="C2 domain (Calcium/lipid-binding domain, CaLB)"/>
    <property type="match status" value="1"/>
</dbReference>
<feature type="compositionally biased region" description="Low complexity" evidence="1">
    <location>
        <begin position="194"/>
        <end position="204"/>
    </location>
</feature>
<dbReference type="PANTHER" id="PTHR47052">
    <property type="entry name" value="CONSERVED SERINE PROLINE-RICH PROTEIN (AFU_ORTHOLOGUE AFUA_2G01790)"/>
    <property type="match status" value="1"/>
</dbReference>
<gene>
    <name evidence="3" type="primary">PLEST000970</name>
    <name evidence="3" type="ORF">PLESTB_000095300</name>
</gene>
<dbReference type="PANTHER" id="PTHR47052:SF3">
    <property type="entry name" value="INGRESSION PROTEIN 1"/>
    <property type="match status" value="1"/>
</dbReference>
<feature type="domain" description="C2" evidence="2">
    <location>
        <begin position="1"/>
        <end position="106"/>
    </location>
</feature>
<comment type="caution">
    <text evidence="3">The sequence shown here is derived from an EMBL/GenBank/DDBJ whole genome shotgun (WGS) entry which is preliminary data.</text>
</comment>
<dbReference type="InterPro" id="IPR052981">
    <property type="entry name" value="Ingression_C2_domain"/>
</dbReference>
<protein>
    <recommendedName>
        <fullName evidence="2">C2 domain-containing protein</fullName>
    </recommendedName>
</protein>
<dbReference type="Pfam" id="PF00168">
    <property type="entry name" value="C2"/>
    <property type="match status" value="1"/>
</dbReference>
<sequence length="215" mass="23460">MSLQAPGELTVTVEFAKGLQDKEWVGRQDPYCVVRVGGQSFRSKTAKDGGTNPVWDQAFTFKIESENDLEIDIKDDELLRDEPLGTAVCTLSQVRMRGSERIELPVRSRTTGREHGTVCLSLRWTPAAGFASYPAGAAAYGTAAQHHVAGEYGGVGGYGAKHGGGEYGSSGYGGQPQAAMYGAAQPQEHHHHQQYQQQYQQPHLRPQRPRESDSD</sequence>
<feature type="region of interest" description="Disordered" evidence="1">
    <location>
        <begin position="169"/>
        <end position="215"/>
    </location>
</feature>
<dbReference type="CDD" id="cd00030">
    <property type="entry name" value="C2"/>
    <property type="match status" value="1"/>
</dbReference>
<keyword evidence="4" id="KW-1185">Reference proteome</keyword>
<dbReference type="AlphaFoldDB" id="A0A9W6EWY4"/>
<name>A0A9W6EWY4_9CHLO</name>
<evidence type="ECO:0000313" key="4">
    <source>
        <dbReference type="Proteomes" id="UP001165080"/>
    </source>
</evidence>
<dbReference type="SMART" id="SM00239">
    <property type="entry name" value="C2"/>
    <property type="match status" value="1"/>
</dbReference>
<evidence type="ECO:0000259" key="2">
    <source>
        <dbReference type="PROSITE" id="PS50004"/>
    </source>
</evidence>